<feature type="signal peptide" evidence="1">
    <location>
        <begin position="1"/>
        <end position="25"/>
    </location>
</feature>
<dbReference type="EMBL" id="CP158297">
    <property type="protein sequence ID" value="XBV83757.1"/>
    <property type="molecule type" value="Genomic_DNA"/>
</dbReference>
<accession>A0AAU7U5M2</accession>
<feature type="chain" id="PRO_5043975251" evidence="1">
    <location>
        <begin position="26"/>
        <end position="256"/>
    </location>
</feature>
<gene>
    <name evidence="2" type="ORF">ABOD76_01525</name>
</gene>
<protein>
    <submittedName>
        <fullName evidence="2">Transcriptional regulator</fullName>
    </submittedName>
</protein>
<name>A0AAU7U5M2_9DEIO</name>
<dbReference type="AlphaFoldDB" id="A0AAU7U5M2"/>
<organism evidence="2">
    <name type="scientific">Deinococcus sonorensis KR-87</name>
    <dbReference type="NCBI Taxonomy" id="694439"/>
    <lineage>
        <taxon>Bacteria</taxon>
        <taxon>Thermotogati</taxon>
        <taxon>Deinococcota</taxon>
        <taxon>Deinococci</taxon>
        <taxon>Deinococcales</taxon>
        <taxon>Deinococcaceae</taxon>
        <taxon>Deinococcus</taxon>
    </lineage>
</organism>
<evidence type="ECO:0000313" key="2">
    <source>
        <dbReference type="EMBL" id="XBV83757.1"/>
    </source>
</evidence>
<keyword evidence="2" id="KW-0614">Plasmid</keyword>
<geneLocation type="plasmid" evidence="2">
    <name>pDson01</name>
</geneLocation>
<evidence type="ECO:0000256" key="1">
    <source>
        <dbReference type="SAM" id="SignalP"/>
    </source>
</evidence>
<dbReference type="KEGG" id="dsc:ABOD76_01525"/>
<proteinExistence type="predicted"/>
<dbReference type="Gene3D" id="2.50.20.10">
    <property type="entry name" value="Lipoprotein localisation LolA/LolB/LppX"/>
    <property type="match status" value="1"/>
</dbReference>
<sequence length="256" mass="27371">MVGRASRAWALLALLSAHAAAGATADGLWTALNRARTFTARGQVDVTVNFPPRAEPTRRAAQLPAVPFRPALLRRNFRVVLAGEEQVAGRVATRYDLTPGNPGASRWTVWVDVAWQVPLAFEERRPGGALARRASFLNVNATLAAVHRPLPSPPAGLRAAVLQALPGLQLPDDFTPVEVARQGGRWTVTLSDGVNVLALVIAPSGVRAAPGVVSRRVDGRFVWLVGALPQGDLSGALTDLRRLRPALLEPFVRPLP</sequence>
<dbReference type="RefSeq" id="WP_350241484.1">
    <property type="nucleotide sequence ID" value="NZ_CP158297.1"/>
</dbReference>
<reference evidence="2" key="1">
    <citation type="submission" date="2024-06" db="EMBL/GenBank/DDBJ databases">
        <title>Draft Genome Sequence of Deinococcus sonorensis Type Strain KR-87, a Biofilm Producing Representative of the Genus Deinococcus.</title>
        <authorList>
            <person name="Boren L.S."/>
            <person name="Grosso R.A."/>
            <person name="Hugenberg-Cox A.N."/>
            <person name="Hill J.T.E."/>
            <person name="Albert C.M."/>
            <person name="Tuohy J.M."/>
        </authorList>
    </citation>
    <scope>NUCLEOTIDE SEQUENCE</scope>
    <source>
        <strain evidence="2">KR-87</strain>
        <plasmid evidence="2">pDson01</plasmid>
    </source>
</reference>
<keyword evidence="1" id="KW-0732">Signal</keyword>